<feature type="domain" description="ABC transmembrane type-1" evidence="8">
    <location>
        <begin position="199"/>
        <end position="393"/>
    </location>
</feature>
<proteinExistence type="inferred from homology"/>
<feature type="transmembrane region" description="Helical" evidence="7">
    <location>
        <begin position="79"/>
        <end position="101"/>
    </location>
</feature>
<keyword evidence="4 7" id="KW-0812">Transmembrane</keyword>
<dbReference type="GO" id="GO:0022857">
    <property type="term" value="F:transmembrane transporter activity"/>
    <property type="evidence" value="ECO:0007669"/>
    <property type="project" value="InterPro"/>
</dbReference>
<evidence type="ECO:0000256" key="4">
    <source>
        <dbReference type="ARBA" id="ARBA00022692"/>
    </source>
</evidence>
<feature type="transmembrane region" description="Helical" evidence="7">
    <location>
        <begin position="345"/>
        <end position="362"/>
    </location>
</feature>
<keyword evidence="6 7" id="KW-0472">Membrane</keyword>
<feature type="transmembrane region" description="Helical" evidence="7">
    <location>
        <begin position="136"/>
        <end position="153"/>
    </location>
</feature>
<dbReference type="Pfam" id="PF00528">
    <property type="entry name" value="BPD_transp_1"/>
    <property type="match status" value="1"/>
</dbReference>
<keyword evidence="5 7" id="KW-1133">Transmembrane helix</keyword>
<comment type="similarity">
    <text evidence="7">Belongs to the binding-protein-dependent transport system permease family.</text>
</comment>
<evidence type="ECO:0000256" key="7">
    <source>
        <dbReference type="RuleBase" id="RU363032"/>
    </source>
</evidence>
<dbReference type="NCBIfam" id="TIGR01726">
    <property type="entry name" value="HEQRo_perm_3TM"/>
    <property type="match status" value="1"/>
</dbReference>
<evidence type="ECO:0000256" key="6">
    <source>
        <dbReference type="ARBA" id="ARBA00023136"/>
    </source>
</evidence>
<dbReference type="InterPro" id="IPR035906">
    <property type="entry name" value="MetI-like_sf"/>
</dbReference>
<evidence type="ECO:0000256" key="2">
    <source>
        <dbReference type="ARBA" id="ARBA00022448"/>
    </source>
</evidence>
<feature type="transmembrane region" description="Helical" evidence="7">
    <location>
        <begin position="33"/>
        <end position="55"/>
    </location>
</feature>
<dbReference type="PANTHER" id="PTHR30614:SF41">
    <property type="entry name" value="INNER MEMBRANE AMINO-ACID ABC TRANSPORTER PERMEASE PROTEIN YHDY"/>
    <property type="match status" value="1"/>
</dbReference>
<keyword evidence="2 7" id="KW-0813">Transport</keyword>
<evidence type="ECO:0000256" key="5">
    <source>
        <dbReference type="ARBA" id="ARBA00022989"/>
    </source>
</evidence>
<keyword evidence="3" id="KW-1003">Cell membrane</keyword>
<dbReference type="CDD" id="cd06261">
    <property type="entry name" value="TM_PBP2"/>
    <property type="match status" value="1"/>
</dbReference>
<dbReference type="PANTHER" id="PTHR30614">
    <property type="entry name" value="MEMBRANE COMPONENT OF AMINO ACID ABC TRANSPORTER"/>
    <property type="match status" value="1"/>
</dbReference>
<dbReference type="GO" id="GO:0043190">
    <property type="term" value="C:ATP-binding cassette (ABC) transporter complex"/>
    <property type="evidence" value="ECO:0007669"/>
    <property type="project" value="InterPro"/>
</dbReference>
<dbReference type="Gene3D" id="1.10.3720.10">
    <property type="entry name" value="MetI-like"/>
    <property type="match status" value="1"/>
</dbReference>
<protein>
    <submittedName>
        <fullName evidence="9">Amino acid ABC transporter permease</fullName>
    </submittedName>
</protein>
<evidence type="ECO:0000313" key="9">
    <source>
        <dbReference type="EMBL" id="WNZ24024.1"/>
    </source>
</evidence>
<feature type="transmembrane region" description="Helical" evidence="7">
    <location>
        <begin position="199"/>
        <end position="222"/>
    </location>
</feature>
<name>A0AA96WFD5_9CYAN</name>
<feature type="transmembrane region" description="Helical" evidence="7">
    <location>
        <begin position="113"/>
        <end position="130"/>
    </location>
</feature>
<reference evidence="9" key="1">
    <citation type="submission" date="2020-05" db="EMBL/GenBank/DDBJ databases">
        <authorList>
            <person name="Zhu T."/>
            <person name="Keshari N."/>
            <person name="Lu X."/>
        </authorList>
    </citation>
    <scope>NUCLEOTIDE SEQUENCE</scope>
    <source>
        <strain evidence="9">NK1-12</strain>
    </source>
</reference>
<organism evidence="9">
    <name type="scientific">Leptolyngbya sp. NK1-12</name>
    <dbReference type="NCBI Taxonomy" id="2547451"/>
    <lineage>
        <taxon>Bacteria</taxon>
        <taxon>Bacillati</taxon>
        <taxon>Cyanobacteriota</taxon>
        <taxon>Cyanophyceae</taxon>
        <taxon>Leptolyngbyales</taxon>
        <taxon>Leptolyngbyaceae</taxon>
        <taxon>Leptolyngbya group</taxon>
        <taxon>Leptolyngbya</taxon>
    </lineage>
</organism>
<feature type="transmembrane region" description="Helical" evidence="7">
    <location>
        <begin position="234"/>
        <end position="258"/>
    </location>
</feature>
<evidence type="ECO:0000256" key="1">
    <source>
        <dbReference type="ARBA" id="ARBA00004651"/>
    </source>
</evidence>
<dbReference type="AlphaFoldDB" id="A0AA96WFD5"/>
<gene>
    <name evidence="9" type="ORF">HJG54_14930</name>
</gene>
<dbReference type="GO" id="GO:0006865">
    <property type="term" value="P:amino acid transport"/>
    <property type="evidence" value="ECO:0007669"/>
    <property type="project" value="TreeGrafter"/>
</dbReference>
<feature type="transmembrane region" description="Helical" evidence="7">
    <location>
        <begin position="374"/>
        <end position="392"/>
    </location>
</feature>
<comment type="subcellular location">
    <subcellularLocation>
        <location evidence="1 7">Cell membrane</location>
        <topology evidence="1 7">Multi-pass membrane protein</topology>
    </subcellularLocation>
</comment>
<evidence type="ECO:0000256" key="3">
    <source>
        <dbReference type="ARBA" id="ARBA00022475"/>
    </source>
</evidence>
<dbReference type="RefSeq" id="WP_316429591.1">
    <property type="nucleotide sequence ID" value="NZ_CP053586.1"/>
</dbReference>
<feature type="transmembrane region" description="Helical" evidence="7">
    <location>
        <begin position="165"/>
        <end position="187"/>
    </location>
</feature>
<accession>A0AA96WFD5</accession>
<dbReference type="InterPro" id="IPR000515">
    <property type="entry name" value="MetI-like"/>
</dbReference>
<dbReference type="EMBL" id="CP053586">
    <property type="protein sequence ID" value="WNZ24024.1"/>
    <property type="molecule type" value="Genomic_DNA"/>
</dbReference>
<dbReference type="InterPro" id="IPR043429">
    <property type="entry name" value="ArtM/GltK/GlnP/TcyL/YhdX-like"/>
</dbReference>
<dbReference type="InterPro" id="IPR010065">
    <property type="entry name" value="AA_ABC_transptr_permease_3TM"/>
</dbReference>
<dbReference type="SUPFAM" id="SSF161098">
    <property type="entry name" value="MetI-like"/>
    <property type="match status" value="1"/>
</dbReference>
<evidence type="ECO:0000259" key="8">
    <source>
        <dbReference type="PROSITE" id="PS50928"/>
    </source>
</evidence>
<sequence length="422" mass="45543">MTTILPQSSAPPVTAVGPWAWAKKNLFSSWLNTLLTIISAAFLAWVLITLLSWAFTEAQWNAVRDNFRLFLVGRYPVQLLWRIWASLGLIVAVGGLSWGVLARTSRLFDRRGLVMLGILAASILIVLGLLADPTSIAISLGLLVLLVGTAFLGQQIGQVKPQLGSWLPLFWLLTFLLAYALVRGLIIGPQVKLDDLTGLLLTLLTAIVSIVLSFPIGVLLALGRRSELPVIRWLSIVYIEVIRGLPLVTILFAASLLVPLVLPSGMRPDRVLRAIVGLTMFSAAYLAENVRGGLQSVPRGQAEAAKALGMNPLLTTTLIVLPQALKAVIPTIVGQFISLFKDTSLLAIIGLAELLGMGQSVLANPQYNGRSSEVFLFIGLIYFLCCSIMSWASRRLERQLNAPKRAVDPALTTNRPDGGGGG</sequence>
<dbReference type="PROSITE" id="PS50928">
    <property type="entry name" value="ABC_TM1"/>
    <property type="match status" value="1"/>
</dbReference>